<gene>
    <name evidence="1" type="ORF">N0V91_009355</name>
</gene>
<dbReference type="OrthoDB" id="3758478at2759"/>
<dbReference type="Proteomes" id="UP001140510">
    <property type="component" value="Unassembled WGS sequence"/>
</dbReference>
<dbReference type="EMBL" id="JAPEVA010000105">
    <property type="protein sequence ID" value="KAJ4399530.1"/>
    <property type="molecule type" value="Genomic_DNA"/>
</dbReference>
<comment type="caution">
    <text evidence="1">The sequence shown here is derived from an EMBL/GenBank/DDBJ whole genome shotgun (WGS) entry which is preliminary data.</text>
</comment>
<reference evidence="1" key="1">
    <citation type="submission" date="2022-10" db="EMBL/GenBank/DDBJ databases">
        <title>Tapping the CABI collections for fungal endophytes: first genome assemblies for Collariella, Neodidymelliopsis, Ascochyta clinopodiicola, Didymella pomorum, Didymosphaeria variabile, Neocosmospora piperis and Neocucurbitaria cava.</title>
        <authorList>
            <person name="Hill R."/>
        </authorList>
    </citation>
    <scope>NUCLEOTIDE SEQUENCE</scope>
    <source>
        <strain evidence="1">IMI 355091</strain>
    </source>
</reference>
<dbReference type="AlphaFoldDB" id="A0A9W8Z790"/>
<name>A0A9W8Z790_9PLEO</name>
<evidence type="ECO:0000313" key="1">
    <source>
        <dbReference type="EMBL" id="KAJ4399530.1"/>
    </source>
</evidence>
<evidence type="ECO:0000313" key="2">
    <source>
        <dbReference type="Proteomes" id="UP001140510"/>
    </source>
</evidence>
<organism evidence="1 2">
    <name type="scientific">Didymella pomorum</name>
    <dbReference type="NCBI Taxonomy" id="749634"/>
    <lineage>
        <taxon>Eukaryota</taxon>
        <taxon>Fungi</taxon>
        <taxon>Dikarya</taxon>
        <taxon>Ascomycota</taxon>
        <taxon>Pezizomycotina</taxon>
        <taxon>Dothideomycetes</taxon>
        <taxon>Pleosporomycetidae</taxon>
        <taxon>Pleosporales</taxon>
        <taxon>Pleosporineae</taxon>
        <taxon>Didymellaceae</taxon>
        <taxon>Didymella</taxon>
    </lineage>
</organism>
<sequence length="150" mass="16484">MSSAPSVSALRACIETTARALLSGYEEGSSQQDASIINRDVTRFLLPASVPAAFGLPADFYFDNVKYQETFANDIKRLAFKSNVMSNLVIDTEARRAAFTSIADVETQAGEKYQAEMAWTLYFNDDGSKIVKVVEFCDKDVILRMASAGE</sequence>
<protein>
    <recommendedName>
        <fullName evidence="3">SnoaL-like domain-containing protein</fullName>
    </recommendedName>
</protein>
<evidence type="ECO:0008006" key="3">
    <source>
        <dbReference type="Google" id="ProtNLM"/>
    </source>
</evidence>
<keyword evidence="2" id="KW-1185">Reference proteome</keyword>
<proteinExistence type="predicted"/>
<accession>A0A9W8Z790</accession>